<protein>
    <submittedName>
        <fullName evidence="3">PmoA family protein</fullName>
    </submittedName>
</protein>
<dbReference type="RefSeq" id="WP_225698183.1">
    <property type="nucleotide sequence ID" value="NZ_JAIXNE010000002.1"/>
</dbReference>
<dbReference type="EMBL" id="JAIXNE010000004">
    <property type="protein sequence ID" value="MCA6077382.1"/>
    <property type="molecule type" value="Genomic_DNA"/>
</dbReference>
<evidence type="ECO:0000313" key="3">
    <source>
        <dbReference type="EMBL" id="MCA6077382.1"/>
    </source>
</evidence>
<dbReference type="AlphaFoldDB" id="A0A9X1HV59"/>
<dbReference type="Pfam" id="PF14100">
    <property type="entry name" value="DUF6807"/>
    <property type="match status" value="1"/>
</dbReference>
<dbReference type="EMBL" id="JAIXNE010000003">
    <property type="protein sequence ID" value="MCA6076254.1"/>
    <property type="molecule type" value="Genomic_DNA"/>
</dbReference>
<evidence type="ECO:0000313" key="4">
    <source>
        <dbReference type="Proteomes" id="UP001139409"/>
    </source>
</evidence>
<proteinExistence type="predicted"/>
<evidence type="ECO:0000313" key="2">
    <source>
        <dbReference type="EMBL" id="MCA6076254.1"/>
    </source>
</evidence>
<comment type="caution">
    <text evidence="3">The sequence shown here is derived from an EMBL/GenBank/DDBJ whole genome shotgun (WGS) entry which is preliminary data.</text>
</comment>
<dbReference type="Proteomes" id="UP001139409">
    <property type="component" value="Unassembled WGS sequence"/>
</dbReference>
<organism evidence="3 4">
    <name type="scientific">Fulvivirga sedimenti</name>
    <dbReference type="NCBI Taxonomy" id="2879465"/>
    <lineage>
        <taxon>Bacteria</taxon>
        <taxon>Pseudomonadati</taxon>
        <taxon>Bacteroidota</taxon>
        <taxon>Cytophagia</taxon>
        <taxon>Cytophagales</taxon>
        <taxon>Fulvivirgaceae</taxon>
        <taxon>Fulvivirga</taxon>
    </lineage>
</organism>
<sequence length="320" mass="36132">MKKVVLLVAVLMSCTVRESIELDENDNLLTLQVGGSPVLTYHKTIQFPPDTMPDYYQRSGFIHPLYTPNGKVVTDGFPAGHPHQHGLFFALVNTTFRGMHTDFWNQQNGTGTVRHVELSERYDAPASSGFISELEHLAIHNGDTTRALGEFWEIRVLPSTDAYRVDFISRLFAFDTVHVNEYLYGGLGFRGSAEWNDLEFEQPGDVNYIGTKGKGGFLTSTGKTRMDGNHSHERWVSFHGQIDGDSAGVLIMAHPENFRFPQAVRLHPVMPYFSISPMVDGPFDLVPGDTLVSRYRIITYDGNPTVEWMEQEWQDWTGVK</sequence>
<gene>
    <name evidence="1" type="ORF">LDX50_09360</name>
    <name evidence="2" type="ORF">LDX50_15330</name>
    <name evidence="3" type="ORF">LDX50_21050</name>
</gene>
<dbReference type="InterPro" id="IPR029475">
    <property type="entry name" value="DUF6807"/>
</dbReference>
<name>A0A9X1HV59_9BACT</name>
<accession>A0A9X1HV59</accession>
<keyword evidence="4" id="KW-1185">Reference proteome</keyword>
<evidence type="ECO:0000313" key="1">
    <source>
        <dbReference type="EMBL" id="MCA6075077.1"/>
    </source>
</evidence>
<reference evidence="3" key="1">
    <citation type="submission" date="2021-09" db="EMBL/GenBank/DDBJ databases">
        <title>Fulvivirga sp. isolated from coastal sediment.</title>
        <authorList>
            <person name="Yu H."/>
        </authorList>
    </citation>
    <scope>NUCLEOTIDE SEQUENCE</scope>
    <source>
        <strain evidence="3">1062</strain>
    </source>
</reference>
<dbReference type="EMBL" id="JAIXNE010000002">
    <property type="protein sequence ID" value="MCA6075077.1"/>
    <property type="molecule type" value="Genomic_DNA"/>
</dbReference>